<keyword evidence="7 10" id="KW-0131">Cell cycle</keyword>
<evidence type="ECO:0000256" key="9">
    <source>
        <dbReference type="ARBA" id="ARBA00067190"/>
    </source>
</evidence>
<gene>
    <name evidence="13" type="ORF">BD626DRAFT_548955</name>
</gene>
<dbReference type="GO" id="GO:0110032">
    <property type="term" value="P:positive regulation of G2/MI transition of meiotic cell cycle"/>
    <property type="evidence" value="ECO:0007669"/>
    <property type="project" value="TreeGrafter"/>
</dbReference>
<comment type="caution">
    <text evidence="13">The sequence shown here is derived from an EMBL/GenBank/DDBJ whole genome shotgun (WGS) entry which is preliminary data.</text>
</comment>
<dbReference type="PRINTS" id="PR00716">
    <property type="entry name" value="MPIPHPHTASE"/>
</dbReference>
<sequence length="732" mass="79622">MSVSFLDRLVEARQPIKRQKRHHNPRAMSHLALPQFLAPTQHARRRAGTITALTRPRDDVDSFLSSDLELSLANTSLNSPPQEPIALTPDTEYDVAPMDISPSPPKTLFGGPPTNSRNQDDNPFKPAMRPRAFTSAARIFGGDMSNGSLNGNNSGSINGSMKSGASSAKRTQRAALPMEWLRPPAKENTEPSSPGYDAMDVDMSYEIIPPSASTQTTFTPAPLSAASTATFTNLFYDTMSPAPVLSPGVPQHKKRRSCSPDGSKYDLNDSSPAQPSPSEGKLRRVPSGPLLSRIAKPALQGLGGPPANAQKRPRRPVLSAMVPPSDGHRALSAYPTLDNGKESFLQPAKNLPYPRRAFSALIAPSNLLDQSSEDSSFEGLDSSPAQAYAQRQQQRTIRRCDGTEDFKPMANKTNVPPTGMQESPSAKFLGAGMPGFGDNEAAGKILPCHRVADDGLMRIKPDTLDALLDGAYDGKINNYYVIDCRFDYEYNGGHIDGAININSTARLEQELLGLLRPKPTVSGDLVKQTILVFHCEFSAKRAPTFAKHLRQKDRAMNNHNYPRIHYPELYILEGGYFEYFKSSKSHRKPATYTPMDDPAHAASRREDLDQFRKAKFGRHKSYAYGDAMSKPPTQLKPAPQLKRNTAPSGQPSMFAAANAARTRRSGSGGSGSGKSLHTLAEDGNTTAAEETDVDIGDSPCPPPSKATALKIRKPRALSRAETYGPGRMPLQY</sequence>
<dbReference type="AlphaFoldDB" id="A0A550CAG5"/>
<dbReference type="GO" id="GO:0000086">
    <property type="term" value="P:G2/M transition of mitotic cell cycle"/>
    <property type="evidence" value="ECO:0007669"/>
    <property type="project" value="TreeGrafter"/>
</dbReference>
<evidence type="ECO:0000259" key="12">
    <source>
        <dbReference type="PROSITE" id="PS50206"/>
    </source>
</evidence>
<name>A0A550CAG5_9AGAR</name>
<feature type="region of interest" description="Disordered" evidence="11">
    <location>
        <begin position="144"/>
        <end position="199"/>
    </location>
</feature>
<keyword evidence="14" id="KW-1185">Reference proteome</keyword>
<dbReference type="EMBL" id="VDMD01000015">
    <property type="protein sequence ID" value="TRM61790.1"/>
    <property type="molecule type" value="Genomic_DNA"/>
</dbReference>
<dbReference type="STRING" id="97359.A0A550CAG5"/>
<comment type="similarity">
    <text evidence="1 10">Belongs to the MPI phosphatase family.</text>
</comment>
<evidence type="ECO:0000256" key="11">
    <source>
        <dbReference type="SAM" id="MobiDB-lite"/>
    </source>
</evidence>
<evidence type="ECO:0000313" key="14">
    <source>
        <dbReference type="Proteomes" id="UP000320762"/>
    </source>
</evidence>
<evidence type="ECO:0000256" key="6">
    <source>
        <dbReference type="ARBA" id="ARBA00022912"/>
    </source>
</evidence>
<dbReference type="PANTHER" id="PTHR10828:SF17">
    <property type="entry name" value="PROTEIN-TYROSINE-PHOSPHATASE"/>
    <property type="match status" value="1"/>
</dbReference>
<evidence type="ECO:0000256" key="5">
    <source>
        <dbReference type="ARBA" id="ARBA00022801"/>
    </source>
</evidence>
<organism evidence="13 14">
    <name type="scientific">Schizophyllum amplum</name>
    <dbReference type="NCBI Taxonomy" id="97359"/>
    <lineage>
        <taxon>Eukaryota</taxon>
        <taxon>Fungi</taxon>
        <taxon>Dikarya</taxon>
        <taxon>Basidiomycota</taxon>
        <taxon>Agaricomycotina</taxon>
        <taxon>Agaricomycetes</taxon>
        <taxon>Agaricomycetidae</taxon>
        <taxon>Agaricales</taxon>
        <taxon>Schizophyllaceae</taxon>
        <taxon>Schizophyllum</taxon>
    </lineage>
</organism>
<proteinExistence type="inferred from homology"/>
<dbReference type="GO" id="GO:0005737">
    <property type="term" value="C:cytoplasm"/>
    <property type="evidence" value="ECO:0007669"/>
    <property type="project" value="TreeGrafter"/>
</dbReference>
<feature type="region of interest" description="Disordered" evidence="11">
    <location>
        <begin position="94"/>
        <end position="128"/>
    </location>
</feature>
<dbReference type="SMART" id="SM00450">
    <property type="entry name" value="RHOD"/>
    <property type="match status" value="1"/>
</dbReference>
<keyword evidence="5 10" id="KW-0378">Hydrolase</keyword>
<dbReference type="PANTHER" id="PTHR10828">
    <property type="entry name" value="M-PHASE INDUCER PHOSPHATASE DUAL SPECIFICITY PHOSPHATASE CDC25"/>
    <property type="match status" value="1"/>
</dbReference>
<evidence type="ECO:0000256" key="10">
    <source>
        <dbReference type="RuleBase" id="RU368028"/>
    </source>
</evidence>
<feature type="region of interest" description="Disordered" evidence="11">
    <location>
        <begin position="622"/>
        <end position="732"/>
    </location>
</feature>
<evidence type="ECO:0000256" key="2">
    <source>
        <dbReference type="ARBA" id="ARBA00013064"/>
    </source>
</evidence>
<evidence type="ECO:0000256" key="3">
    <source>
        <dbReference type="ARBA" id="ARBA00022618"/>
    </source>
</evidence>
<protein>
    <recommendedName>
        <fullName evidence="9 10">M-phase inducer phosphatase</fullName>
        <ecNumber evidence="2 10">3.1.3.48</ecNumber>
    </recommendedName>
</protein>
<dbReference type="InterPro" id="IPR001763">
    <property type="entry name" value="Rhodanese-like_dom"/>
</dbReference>
<feature type="region of interest" description="Disordered" evidence="11">
    <location>
        <begin position="242"/>
        <end position="286"/>
    </location>
</feature>
<feature type="compositionally biased region" description="Basic and acidic residues" evidence="11">
    <location>
        <begin position="398"/>
        <end position="407"/>
    </location>
</feature>
<evidence type="ECO:0000256" key="1">
    <source>
        <dbReference type="ARBA" id="ARBA00011065"/>
    </source>
</evidence>
<dbReference type="GO" id="GO:0004725">
    <property type="term" value="F:protein tyrosine phosphatase activity"/>
    <property type="evidence" value="ECO:0007669"/>
    <property type="project" value="UniProtKB-UniRule"/>
</dbReference>
<dbReference type="GO" id="GO:0010971">
    <property type="term" value="P:positive regulation of G2/M transition of mitotic cell cycle"/>
    <property type="evidence" value="ECO:0007669"/>
    <property type="project" value="TreeGrafter"/>
</dbReference>
<feature type="compositionally biased region" description="Low complexity" evidence="11">
    <location>
        <begin position="385"/>
        <end position="395"/>
    </location>
</feature>
<feature type="region of interest" description="Disordered" evidence="11">
    <location>
        <begin position="370"/>
        <end position="423"/>
    </location>
</feature>
<evidence type="ECO:0000256" key="4">
    <source>
        <dbReference type="ARBA" id="ARBA00022776"/>
    </source>
</evidence>
<feature type="region of interest" description="Disordered" evidence="11">
    <location>
        <begin position="297"/>
        <end position="316"/>
    </location>
</feature>
<dbReference type="EC" id="3.1.3.48" evidence="2 10"/>
<dbReference type="InterPro" id="IPR000751">
    <property type="entry name" value="MPI_Phosphatase"/>
</dbReference>
<dbReference type="Gene3D" id="3.40.250.10">
    <property type="entry name" value="Rhodanese-like domain"/>
    <property type="match status" value="1"/>
</dbReference>
<comment type="catalytic activity">
    <reaction evidence="8 10">
        <text>O-phospho-L-tyrosyl-[protein] + H2O = L-tyrosyl-[protein] + phosphate</text>
        <dbReference type="Rhea" id="RHEA:10684"/>
        <dbReference type="Rhea" id="RHEA-COMP:10136"/>
        <dbReference type="Rhea" id="RHEA-COMP:20101"/>
        <dbReference type="ChEBI" id="CHEBI:15377"/>
        <dbReference type="ChEBI" id="CHEBI:43474"/>
        <dbReference type="ChEBI" id="CHEBI:46858"/>
        <dbReference type="ChEBI" id="CHEBI:61978"/>
        <dbReference type="EC" id="3.1.3.48"/>
    </reaction>
</comment>
<evidence type="ECO:0000313" key="13">
    <source>
        <dbReference type="EMBL" id="TRM61790.1"/>
    </source>
</evidence>
<feature type="compositionally biased region" description="Low complexity" evidence="11">
    <location>
        <begin position="144"/>
        <end position="164"/>
    </location>
</feature>
<reference evidence="13 14" key="1">
    <citation type="journal article" date="2019" name="New Phytol.">
        <title>Comparative genomics reveals unique wood-decay strategies and fruiting body development in the Schizophyllaceae.</title>
        <authorList>
            <person name="Almasi E."/>
            <person name="Sahu N."/>
            <person name="Krizsan K."/>
            <person name="Balint B."/>
            <person name="Kovacs G.M."/>
            <person name="Kiss B."/>
            <person name="Cseklye J."/>
            <person name="Drula E."/>
            <person name="Henrissat B."/>
            <person name="Nagy I."/>
            <person name="Chovatia M."/>
            <person name="Adam C."/>
            <person name="LaButti K."/>
            <person name="Lipzen A."/>
            <person name="Riley R."/>
            <person name="Grigoriev I.V."/>
            <person name="Nagy L.G."/>
        </authorList>
    </citation>
    <scope>NUCLEOTIDE SEQUENCE [LARGE SCALE GENOMIC DNA]</scope>
    <source>
        <strain evidence="13 14">NL-1724</strain>
    </source>
</reference>
<feature type="compositionally biased region" description="Polar residues" evidence="11">
    <location>
        <begin position="642"/>
        <end position="651"/>
    </location>
</feature>
<keyword evidence="3 10" id="KW-0132">Cell division</keyword>
<feature type="compositionally biased region" description="Polar residues" evidence="11">
    <location>
        <begin position="268"/>
        <end position="277"/>
    </location>
</feature>
<dbReference type="SUPFAM" id="SSF52821">
    <property type="entry name" value="Rhodanese/Cell cycle control phosphatase"/>
    <property type="match status" value="1"/>
</dbReference>
<dbReference type="FunFam" id="3.40.250.10:FF:000021">
    <property type="entry name" value="M-phase inducer phosphatase cdc-25.2"/>
    <property type="match status" value="1"/>
</dbReference>
<feature type="domain" description="Rhodanese" evidence="12">
    <location>
        <begin position="475"/>
        <end position="584"/>
    </location>
</feature>
<accession>A0A550CAG5</accession>
<dbReference type="InterPro" id="IPR036873">
    <property type="entry name" value="Rhodanese-like_dom_sf"/>
</dbReference>
<dbReference type="PROSITE" id="PS50206">
    <property type="entry name" value="RHODANESE_3"/>
    <property type="match status" value="1"/>
</dbReference>
<dbReference type="Proteomes" id="UP000320762">
    <property type="component" value="Unassembled WGS sequence"/>
</dbReference>
<keyword evidence="6 10" id="KW-0904">Protein phosphatase</keyword>
<feature type="compositionally biased region" description="Polar residues" evidence="11">
    <location>
        <begin position="411"/>
        <end position="423"/>
    </location>
</feature>
<dbReference type="CDD" id="cd01530">
    <property type="entry name" value="Cdc25"/>
    <property type="match status" value="1"/>
</dbReference>
<dbReference type="GO" id="GO:0005634">
    <property type="term" value="C:nucleus"/>
    <property type="evidence" value="ECO:0007669"/>
    <property type="project" value="TreeGrafter"/>
</dbReference>
<dbReference type="Pfam" id="PF00581">
    <property type="entry name" value="Rhodanese"/>
    <property type="match status" value="1"/>
</dbReference>
<evidence type="ECO:0000256" key="7">
    <source>
        <dbReference type="ARBA" id="ARBA00023306"/>
    </source>
</evidence>
<evidence type="ECO:0000256" key="8">
    <source>
        <dbReference type="ARBA" id="ARBA00051722"/>
    </source>
</evidence>
<comment type="function">
    <text evidence="10">Tyrosine protein phosphatase which functions as a dosage-dependent inducer of mitotic progression.</text>
</comment>
<keyword evidence="4 10" id="KW-0498">Mitosis</keyword>
<dbReference type="OrthoDB" id="26523at2759"/>
<dbReference type="GO" id="GO:0051301">
    <property type="term" value="P:cell division"/>
    <property type="evidence" value="ECO:0007669"/>
    <property type="project" value="UniProtKB-UniRule"/>
</dbReference>